<feature type="domain" description="IPT/TIG" evidence="1">
    <location>
        <begin position="42"/>
        <end position="112"/>
    </location>
</feature>
<dbReference type="Gene3D" id="2.60.40.10">
    <property type="entry name" value="Immunoglobulins"/>
    <property type="match status" value="1"/>
</dbReference>
<gene>
    <name evidence="2" type="ORF">Mucpa_2262</name>
</gene>
<evidence type="ECO:0000313" key="2">
    <source>
        <dbReference type="EMBL" id="EHQ26395.1"/>
    </source>
</evidence>
<name>H1YGW6_9SPHI</name>
<dbReference type="eggNOG" id="COG5492">
    <property type="taxonomic scope" value="Bacteria"/>
</dbReference>
<dbReference type="InterPro" id="IPR014756">
    <property type="entry name" value="Ig_E-set"/>
</dbReference>
<evidence type="ECO:0000313" key="3">
    <source>
        <dbReference type="Proteomes" id="UP000002774"/>
    </source>
</evidence>
<dbReference type="STRING" id="714943.Mucpa_2262"/>
<protein>
    <submittedName>
        <fullName evidence="2">Cell surface receptor IPT/TIG domain protein</fullName>
    </submittedName>
</protein>
<keyword evidence="3" id="KW-1185">Reference proteome</keyword>
<dbReference type="Pfam" id="PF01833">
    <property type="entry name" value="TIG"/>
    <property type="match status" value="1"/>
</dbReference>
<dbReference type="PANTHER" id="PTHR41339">
    <property type="entry name" value="LIPL48"/>
    <property type="match status" value="1"/>
</dbReference>
<proteinExistence type="predicted"/>
<sequence length="573" mass="60698">MDRNFYKQFRKAGTLFIAAGFLMFSSCKKDSETANTGLKYGITGIEPLTAGSGDTVKVYGVGFKASADGNQVKINGVDAKVVAATSEVLNVVVPTAPKTGKVTVQTDSQSSTFDQEFNLTTVLSGNQAASINLSPEKLYLLRGAVHMAKGTVLTIQAGTIILAEKATYASLTIDDGATIVVNGTADKPVVFSSNQPIGLRSPGDWTGIILKASTSTDANDVINYVRIEYAGYHLSNAAGAALLINRGTVGGKIANVQASYSGGDGFRCNAGTGTTGYFKYLFAFGCAGNDFDFAGGSRVIAQFLVGLKDPLYADQFGADGLLVQSSQPVTITNLTLMGPNGLARNAVINPPNYNYYRNYDDILNPRAGRGVHIGGINYTTGQPQSGTLQLFNSVIAASWLAGISLDGQQVWSRYGNGADGSVIKYSSFTYTLATVDNTLNHDVPPLRGYIFSGENLRNATSGFESSANTAQAANFNASNDSLKLQLTTPFLAATNPNATYDELGIANMALYSKISSPLMIPATASLLLSGAIFTDSQLSDSFIDKTQKFRGAFGAVDWTRSWCNFVPQQTPYK</sequence>
<dbReference type="OrthoDB" id="1521716at2"/>
<dbReference type="HOGENOM" id="CLU_034925_0_0_10"/>
<keyword evidence="2" id="KW-0675">Receptor</keyword>
<dbReference type="EMBL" id="CM001403">
    <property type="protein sequence ID" value="EHQ26395.1"/>
    <property type="molecule type" value="Genomic_DNA"/>
</dbReference>
<dbReference type="InterPro" id="IPR002909">
    <property type="entry name" value="IPT_dom"/>
</dbReference>
<reference evidence="2" key="1">
    <citation type="submission" date="2011-09" db="EMBL/GenBank/DDBJ databases">
        <title>The permanent draft genome of Mucilaginibacter paludis DSM 18603.</title>
        <authorList>
            <consortium name="US DOE Joint Genome Institute (JGI-PGF)"/>
            <person name="Lucas S."/>
            <person name="Han J."/>
            <person name="Lapidus A."/>
            <person name="Bruce D."/>
            <person name="Goodwin L."/>
            <person name="Pitluck S."/>
            <person name="Peters L."/>
            <person name="Kyrpides N."/>
            <person name="Mavromatis K."/>
            <person name="Ivanova N."/>
            <person name="Mikhailova N."/>
            <person name="Held B."/>
            <person name="Detter J.C."/>
            <person name="Tapia R."/>
            <person name="Han C."/>
            <person name="Land M."/>
            <person name="Hauser L."/>
            <person name="Markowitz V."/>
            <person name="Cheng J.-F."/>
            <person name="Hugenholtz P."/>
            <person name="Woyke T."/>
            <person name="Wu D."/>
            <person name="Tindall B."/>
            <person name="Brambilla E."/>
            <person name="Klenk H.-P."/>
            <person name="Eisen J.A."/>
        </authorList>
    </citation>
    <scope>NUCLEOTIDE SEQUENCE [LARGE SCALE GENOMIC DNA]</scope>
    <source>
        <strain evidence="2">DSM 18603</strain>
    </source>
</reference>
<dbReference type="AlphaFoldDB" id="H1YGW6"/>
<dbReference type="InterPro" id="IPR013783">
    <property type="entry name" value="Ig-like_fold"/>
</dbReference>
<accession>H1YGW6</accession>
<dbReference type="PROSITE" id="PS51257">
    <property type="entry name" value="PROKAR_LIPOPROTEIN"/>
    <property type="match status" value="1"/>
</dbReference>
<dbReference type="Proteomes" id="UP000002774">
    <property type="component" value="Chromosome"/>
</dbReference>
<dbReference type="SUPFAM" id="SSF81296">
    <property type="entry name" value="E set domains"/>
    <property type="match status" value="1"/>
</dbReference>
<dbReference type="PANTHER" id="PTHR41339:SF1">
    <property type="entry name" value="SECRETED PROTEIN"/>
    <property type="match status" value="1"/>
</dbReference>
<evidence type="ECO:0000259" key="1">
    <source>
        <dbReference type="Pfam" id="PF01833"/>
    </source>
</evidence>
<organism evidence="2 3">
    <name type="scientific">Mucilaginibacter paludis DSM 18603</name>
    <dbReference type="NCBI Taxonomy" id="714943"/>
    <lineage>
        <taxon>Bacteria</taxon>
        <taxon>Pseudomonadati</taxon>
        <taxon>Bacteroidota</taxon>
        <taxon>Sphingobacteriia</taxon>
        <taxon>Sphingobacteriales</taxon>
        <taxon>Sphingobacteriaceae</taxon>
        <taxon>Mucilaginibacter</taxon>
    </lineage>
</organism>
<dbReference type="RefSeq" id="WP_008506462.1">
    <property type="nucleotide sequence ID" value="NZ_CM001403.1"/>
</dbReference>